<dbReference type="Pfam" id="PF11938">
    <property type="entry name" value="DUF3456"/>
    <property type="match status" value="1"/>
</dbReference>
<organism evidence="4 5">
    <name type="scientific">Actinia tenebrosa</name>
    <name type="common">Australian red waratah sea anemone</name>
    <dbReference type="NCBI Taxonomy" id="6105"/>
    <lineage>
        <taxon>Eukaryota</taxon>
        <taxon>Metazoa</taxon>
        <taxon>Cnidaria</taxon>
        <taxon>Anthozoa</taxon>
        <taxon>Hexacorallia</taxon>
        <taxon>Actiniaria</taxon>
        <taxon>Actiniidae</taxon>
        <taxon>Actinia</taxon>
    </lineage>
</organism>
<dbReference type="PANTHER" id="PTHR15881:SF2">
    <property type="entry name" value="MARGINAL ZONE B- AND B1-CELL-SPECIFIC PROTEIN"/>
    <property type="match status" value="1"/>
</dbReference>
<dbReference type="RefSeq" id="XP_031555428.1">
    <property type="nucleotide sequence ID" value="XM_031699568.1"/>
</dbReference>
<feature type="region of interest" description="Disordered" evidence="1">
    <location>
        <begin position="175"/>
        <end position="199"/>
    </location>
</feature>
<feature type="domain" description="DUF3456" evidence="3">
    <location>
        <begin position="75"/>
        <end position="173"/>
    </location>
</feature>
<evidence type="ECO:0000313" key="5">
    <source>
        <dbReference type="RefSeq" id="XP_031555428.1"/>
    </source>
</evidence>
<evidence type="ECO:0000313" key="4">
    <source>
        <dbReference type="Proteomes" id="UP000515163"/>
    </source>
</evidence>
<protein>
    <submittedName>
        <fullName evidence="5">Marginal zone B- and B1-cell-specific protein-like</fullName>
    </submittedName>
</protein>
<dbReference type="KEGG" id="aten:116292285"/>
<dbReference type="OrthoDB" id="448621at2759"/>
<dbReference type="Proteomes" id="UP000515163">
    <property type="component" value="Unplaced"/>
</dbReference>
<keyword evidence="2" id="KW-0732">Signal</keyword>
<reference evidence="5" key="1">
    <citation type="submission" date="2025-08" db="UniProtKB">
        <authorList>
            <consortium name="RefSeq"/>
        </authorList>
    </citation>
    <scope>IDENTIFICATION</scope>
    <source>
        <tissue evidence="5">Tentacle</tissue>
    </source>
</reference>
<name>A0A6P8HKK5_ACTTE</name>
<evidence type="ECO:0000256" key="1">
    <source>
        <dbReference type="SAM" id="MobiDB-lite"/>
    </source>
</evidence>
<dbReference type="FunCoup" id="A0A6P8HKK5">
    <property type="interactions" value="16"/>
</dbReference>
<keyword evidence="4" id="KW-1185">Reference proteome</keyword>
<dbReference type="InterPro" id="IPR052682">
    <property type="entry name" value="MZB1"/>
</dbReference>
<dbReference type="GO" id="GO:0034663">
    <property type="term" value="C:endoplasmic reticulum chaperone complex"/>
    <property type="evidence" value="ECO:0007669"/>
    <property type="project" value="TreeGrafter"/>
</dbReference>
<sequence length="199" mass="22281">MSTVNGFLLLCVFFVLTRAQEQQKMTFETPKMTEEEQHSPHTPSSFEIQCDSCTAIAYKLTQALAAAEAKRPSLKGKPLSESEYLDIIEGVCESKAWDDYGIKTVNGVNRISGEGLEAKDFPGMMQGGGKWPGRLSSKCSGIVGDVSEDTLYEKFRESGDLHEYICKEYTKDCVKQKKNKKEKKSKKSKKSKEGKKEEL</sequence>
<feature type="chain" id="PRO_5027620352" evidence="2">
    <location>
        <begin position="20"/>
        <end position="199"/>
    </location>
</feature>
<gene>
    <name evidence="5" type="primary">LOC116292285</name>
</gene>
<dbReference type="AlphaFoldDB" id="A0A6P8HKK5"/>
<proteinExistence type="predicted"/>
<dbReference type="InterPro" id="IPR021852">
    <property type="entry name" value="DUF3456"/>
</dbReference>
<feature type="compositionally biased region" description="Basic residues" evidence="1">
    <location>
        <begin position="176"/>
        <end position="193"/>
    </location>
</feature>
<dbReference type="GeneID" id="116292285"/>
<evidence type="ECO:0000259" key="3">
    <source>
        <dbReference type="Pfam" id="PF11938"/>
    </source>
</evidence>
<dbReference type="InParanoid" id="A0A6P8HKK5"/>
<dbReference type="GO" id="GO:0005576">
    <property type="term" value="C:extracellular region"/>
    <property type="evidence" value="ECO:0007669"/>
    <property type="project" value="TreeGrafter"/>
</dbReference>
<dbReference type="PANTHER" id="PTHR15881">
    <property type="entry name" value="MARGINAL ZONE B- AND B1-CELL-SPECIFIC PROTEIN"/>
    <property type="match status" value="1"/>
</dbReference>
<evidence type="ECO:0000256" key="2">
    <source>
        <dbReference type="SAM" id="SignalP"/>
    </source>
</evidence>
<accession>A0A6P8HKK5</accession>
<feature type="signal peptide" evidence="2">
    <location>
        <begin position="1"/>
        <end position="19"/>
    </location>
</feature>